<accession>A0A8J5WKL0</accession>
<evidence type="ECO:0008006" key="7">
    <source>
        <dbReference type="Google" id="ProtNLM"/>
    </source>
</evidence>
<dbReference type="GO" id="GO:0000139">
    <property type="term" value="C:Golgi membrane"/>
    <property type="evidence" value="ECO:0007669"/>
    <property type="project" value="UniProtKB-SubCell"/>
</dbReference>
<evidence type="ECO:0000256" key="3">
    <source>
        <dbReference type="ARBA" id="ARBA00022989"/>
    </source>
</evidence>
<reference evidence="5" key="2">
    <citation type="submission" date="2021-02" db="EMBL/GenBank/DDBJ databases">
        <authorList>
            <person name="Kimball J.A."/>
            <person name="Haas M.W."/>
            <person name="Macchietto M."/>
            <person name="Kono T."/>
            <person name="Duquette J."/>
            <person name="Shao M."/>
        </authorList>
    </citation>
    <scope>NUCLEOTIDE SEQUENCE</scope>
    <source>
        <tissue evidence="5">Fresh leaf tissue</tissue>
    </source>
</reference>
<dbReference type="Pfam" id="PF21729">
    <property type="entry name" value="IRX15_IRX15L_GXM"/>
    <property type="match status" value="1"/>
</dbReference>
<keyword evidence="2" id="KW-0812">Transmembrane</keyword>
<comment type="caution">
    <text evidence="5">The sequence shown here is derived from an EMBL/GenBank/DDBJ whole genome shotgun (WGS) entry which is preliminary data.</text>
</comment>
<evidence type="ECO:0000313" key="5">
    <source>
        <dbReference type="EMBL" id="KAG8093398.1"/>
    </source>
</evidence>
<keyword evidence="4" id="KW-0472">Membrane</keyword>
<name>A0A8J5WKL0_ZIZPA</name>
<proteinExistence type="predicted"/>
<dbReference type="PANTHER" id="PTHR31444">
    <property type="entry name" value="OS11G0490100 PROTEIN"/>
    <property type="match status" value="1"/>
</dbReference>
<evidence type="ECO:0000313" key="6">
    <source>
        <dbReference type="Proteomes" id="UP000729402"/>
    </source>
</evidence>
<sequence length="296" mass="32507">MHPHVLCPRPWPLEGLLASLPRALQWPFIKWHFAVLKQFTVSIRQISTRLELAGFYLLTLQFTSRFHFHWIKLHLVDGALRDGERDAAADGGGDRGVAAGAAAAGAVQLLGVRPRPRQPDVGGAQPRRPAPFFLEEDASWIASIKSGHPGLESYHVTYDTRVTDAEDLISLRDHPSCTAQPDLAAAAEASCRLALLGLPPVFHELEWDLIMVDAPTGWTPESPGRMGAIYTAGMAARARRPGTGATDVFVHDVDRPVEDSFSKAFLCEGYLAEQVGRIRHFVVPSHREKDGTPFCP</sequence>
<dbReference type="EMBL" id="JAAALK010000080">
    <property type="protein sequence ID" value="KAG8093398.1"/>
    <property type="molecule type" value="Genomic_DNA"/>
</dbReference>
<keyword evidence="6" id="KW-1185">Reference proteome</keyword>
<dbReference type="AlphaFoldDB" id="A0A8J5WKL0"/>
<dbReference type="GO" id="GO:0045492">
    <property type="term" value="P:xylan biosynthetic process"/>
    <property type="evidence" value="ECO:0007669"/>
    <property type="project" value="InterPro"/>
</dbReference>
<evidence type="ECO:0000256" key="4">
    <source>
        <dbReference type="ARBA" id="ARBA00023136"/>
    </source>
</evidence>
<dbReference type="OrthoDB" id="1896682at2759"/>
<dbReference type="Proteomes" id="UP000729402">
    <property type="component" value="Unassembled WGS sequence"/>
</dbReference>
<reference evidence="5" key="1">
    <citation type="journal article" date="2021" name="bioRxiv">
        <title>Whole Genome Assembly and Annotation of Northern Wild Rice, Zizania palustris L., Supports a Whole Genome Duplication in the Zizania Genus.</title>
        <authorList>
            <person name="Haas M."/>
            <person name="Kono T."/>
            <person name="Macchietto M."/>
            <person name="Millas R."/>
            <person name="McGilp L."/>
            <person name="Shao M."/>
            <person name="Duquette J."/>
            <person name="Hirsch C.N."/>
            <person name="Kimball J."/>
        </authorList>
    </citation>
    <scope>NUCLEOTIDE SEQUENCE</scope>
    <source>
        <tissue evidence="5">Fresh leaf tissue</tissue>
    </source>
</reference>
<comment type="subcellular location">
    <subcellularLocation>
        <location evidence="1">Golgi apparatus membrane</location>
        <topology evidence="1">Single-pass membrane protein</topology>
    </subcellularLocation>
</comment>
<evidence type="ECO:0000256" key="2">
    <source>
        <dbReference type="ARBA" id="ARBA00022692"/>
    </source>
</evidence>
<keyword evidence="3" id="KW-1133">Transmembrane helix</keyword>
<dbReference type="InterPro" id="IPR006514">
    <property type="entry name" value="IRX15/GXM/AGM"/>
</dbReference>
<evidence type="ECO:0000256" key="1">
    <source>
        <dbReference type="ARBA" id="ARBA00004194"/>
    </source>
</evidence>
<gene>
    <name evidence="5" type="ORF">GUJ93_ZPchr0012g20926</name>
</gene>
<protein>
    <recommendedName>
        <fullName evidence="7">Polysaccharide biosynthesis domain-containing protein</fullName>
    </recommendedName>
</protein>
<dbReference type="NCBIfam" id="TIGR01627">
    <property type="entry name" value="A_thal_3515"/>
    <property type="match status" value="1"/>
</dbReference>
<organism evidence="5 6">
    <name type="scientific">Zizania palustris</name>
    <name type="common">Northern wild rice</name>
    <dbReference type="NCBI Taxonomy" id="103762"/>
    <lineage>
        <taxon>Eukaryota</taxon>
        <taxon>Viridiplantae</taxon>
        <taxon>Streptophyta</taxon>
        <taxon>Embryophyta</taxon>
        <taxon>Tracheophyta</taxon>
        <taxon>Spermatophyta</taxon>
        <taxon>Magnoliopsida</taxon>
        <taxon>Liliopsida</taxon>
        <taxon>Poales</taxon>
        <taxon>Poaceae</taxon>
        <taxon>BOP clade</taxon>
        <taxon>Oryzoideae</taxon>
        <taxon>Oryzeae</taxon>
        <taxon>Zizaniinae</taxon>
        <taxon>Zizania</taxon>
    </lineage>
</organism>